<dbReference type="InterPro" id="IPR037197">
    <property type="entry name" value="WWE_dom_sf"/>
</dbReference>
<dbReference type="PANTHER" id="PTHR14453:SF102">
    <property type="entry name" value="PROTEIN MONO-ADP-RIBOSYLTRANSFERASE PARP14-LIKE"/>
    <property type="match status" value="1"/>
</dbReference>
<evidence type="ECO:0000259" key="8">
    <source>
        <dbReference type="PROSITE" id="PS51059"/>
    </source>
</evidence>
<dbReference type="Gene3D" id="3.30.70.330">
    <property type="match status" value="3"/>
</dbReference>
<dbReference type="PANTHER" id="PTHR14453">
    <property type="entry name" value="PARP/ZINC FINGER CCCH TYPE DOMAIN CONTAINING PROTEIN"/>
    <property type="match status" value="1"/>
</dbReference>
<dbReference type="OrthoDB" id="6133115at2759"/>
<dbReference type="CDD" id="cd12547">
    <property type="entry name" value="RRM1_2_PAR10"/>
    <property type="match status" value="2"/>
</dbReference>
<evidence type="ECO:0000256" key="1">
    <source>
        <dbReference type="ARBA" id="ARBA00004123"/>
    </source>
</evidence>
<keyword evidence="11" id="KW-1185">Reference proteome</keyword>
<dbReference type="Gene3D" id="3.40.220.10">
    <property type="entry name" value="Leucine Aminopeptidase, subunit E, domain 1"/>
    <property type="match status" value="2"/>
</dbReference>
<dbReference type="GO" id="GO:0070212">
    <property type="term" value="P:protein poly-ADP-ribosylation"/>
    <property type="evidence" value="ECO:0007669"/>
    <property type="project" value="TreeGrafter"/>
</dbReference>
<dbReference type="RefSeq" id="XP_038045720.1">
    <property type="nucleotide sequence ID" value="XM_038189792.1"/>
</dbReference>
<dbReference type="CDD" id="cd01439">
    <property type="entry name" value="TCCD_inducible_PARP_like"/>
    <property type="match status" value="1"/>
</dbReference>
<dbReference type="SUPFAM" id="SSF56399">
    <property type="entry name" value="ADP-ribosylation"/>
    <property type="match status" value="1"/>
</dbReference>
<feature type="region of interest" description="Disordered" evidence="7">
    <location>
        <begin position="136"/>
        <end position="226"/>
    </location>
</feature>
<reference evidence="10" key="1">
    <citation type="submission" date="2022-11" db="UniProtKB">
        <authorList>
            <consortium name="EnsemblMetazoa"/>
        </authorList>
    </citation>
    <scope>IDENTIFICATION</scope>
</reference>
<dbReference type="EC" id="2.4.2.-" evidence="6"/>
<dbReference type="PROSITE" id="PS51059">
    <property type="entry name" value="PARP_CATALYTIC"/>
    <property type="match status" value="1"/>
</dbReference>
<dbReference type="OMA" id="HKIDFKK"/>
<evidence type="ECO:0000256" key="5">
    <source>
        <dbReference type="ARBA" id="ARBA00023242"/>
    </source>
</evidence>
<keyword evidence="5" id="KW-0539">Nucleus</keyword>
<feature type="region of interest" description="Disordered" evidence="7">
    <location>
        <begin position="239"/>
        <end position="260"/>
    </location>
</feature>
<dbReference type="InterPro" id="IPR004170">
    <property type="entry name" value="WWE_dom"/>
</dbReference>
<evidence type="ECO:0000256" key="4">
    <source>
        <dbReference type="ARBA" id="ARBA00023027"/>
    </source>
</evidence>
<dbReference type="GO" id="GO:0005634">
    <property type="term" value="C:nucleus"/>
    <property type="evidence" value="ECO:0007669"/>
    <property type="project" value="UniProtKB-SubCell"/>
</dbReference>
<protein>
    <recommendedName>
        <fullName evidence="6">Poly [ADP-ribose] polymerase</fullName>
        <shortName evidence="6">PARP</shortName>
        <ecNumber evidence="6">2.4.2.-</ecNumber>
    </recommendedName>
</protein>
<dbReference type="Gene3D" id="3.90.228.10">
    <property type="match status" value="1"/>
</dbReference>
<organism evidence="10 11">
    <name type="scientific">Patiria miniata</name>
    <name type="common">Bat star</name>
    <name type="synonym">Asterina miniata</name>
    <dbReference type="NCBI Taxonomy" id="46514"/>
    <lineage>
        <taxon>Eukaryota</taxon>
        <taxon>Metazoa</taxon>
        <taxon>Echinodermata</taxon>
        <taxon>Eleutherozoa</taxon>
        <taxon>Asterozoa</taxon>
        <taxon>Asteroidea</taxon>
        <taxon>Valvatacea</taxon>
        <taxon>Valvatida</taxon>
        <taxon>Asterinidae</taxon>
        <taxon>Patiria</taxon>
    </lineage>
</organism>
<evidence type="ECO:0000313" key="11">
    <source>
        <dbReference type="Proteomes" id="UP000887568"/>
    </source>
</evidence>
<dbReference type="InterPro" id="IPR034464">
    <property type="entry name" value="PAR10_RRM1_2"/>
</dbReference>
<accession>A0A913Z4Q3</accession>
<dbReference type="GO" id="GO:0005737">
    <property type="term" value="C:cytoplasm"/>
    <property type="evidence" value="ECO:0007669"/>
    <property type="project" value="TreeGrafter"/>
</dbReference>
<dbReference type="Pfam" id="PF01661">
    <property type="entry name" value="Macro"/>
    <property type="match status" value="2"/>
</dbReference>
<dbReference type="Pfam" id="PF02825">
    <property type="entry name" value="WWE"/>
    <property type="match status" value="1"/>
</dbReference>
<keyword evidence="3 6" id="KW-0808">Transferase</keyword>
<proteinExistence type="predicted"/>
<dbReference type="InterPro" id="IPR043472">
    <property type="entry name" value="Macro_dom-like"/>
</dbReference>
<evidence type="ECO:0000313" key="10">
    <source>
        <dbReference type="EnsemblMetazoa" id="XP_038045720.1"/>
    </source>
</evidence>
<comment type="subcellular location">
    <subcellularLocation>
        <location evidence="1">Nucleus</location>
    </subcellularLocation>
</comment>
<dbReference type="SUPFAM" id="SSF117839">
    <property type="entry name" value="WWE domain"/>
    <property type="match status" value="1"/>
</dbReference>
<dbReference type="InterPro" id="IPR012677">
    <property type="entry name" value="Nucleotide-bd_a/b_plait_sf"/>
</dbReference>
<keyword evidence="4 6" id="KW-0520">NAD</keyword>
<dbReference type="GO" id="GO:1990404">
    <property type="term" value="F:NAD+-protein mono-ADP-ribosyltransferase activity"/>
    <property type="evidence" value="ECO:0007669"/>
    <property type="project" value="TreeGrafter"/>
</dbReference>
<dbReference type="Proteomes" id="UP000887568">
    <property type="component" value="Unplaced"/>
</dbReference>
<dbReference type="EnsemblMetazoa" id="XM_038189792.1">
    <property type="protein sequence ID" value="XP_038045720.1"/>
    <property type="gene ID" value="LOC119720204"/>
</dbReference>
<dbReference type="Gene3D" id="3.30.720.50">
    <property type="match status" value="1"/>
</dbReference>
<sequence>MAAFNQPQKTSVFVRAPPIGSDAQQSAFRDTLWIYFQKKRVSNDSDVQDVCVLSSDDEALWLKVTFNGPSGVNAVLAKEHHELIWGKETLPLQVQSFFPGSGFAAPPVESDLDIEILNWDDEFGASTGGAWRAESISDRSLSSRHEGNPFGRSAGWRSHQASCYEKSTHTPHHARDPFEPCLANSPAPSPMAPVTASPSTAPLKAPGHLDGNSARDKSAPSALQMGLRERVPGTAVRTTLTREHKPVPAEEEGKRDNQGQEEECVHIVEVTSFKSTTSEEMLRLYFESPRKSKGGEIETWEMDAETGTIRIKYSNPSVARAVAGKTHKLGGVKLSVSLFVKRKTRPRPVKKQCLVLRGIPDGCPMEHVELYLENCSGMDEPIVKYGEKPGTALCTFAQDIPDLQKVIRKVCSKKLQKARVTAEVVHESDCILVQGLTDKMSLEFIELYFDNKKKSGGGGVREVLIGSAEDQAIVYFEDWKVVADVLSKKGPHKVGSAEVSVEEYHDCLGRLSELDVPTPHTPKPISVQVPQDIMEFIFGAKGKHTKKKLVVELKQVRALLHWPDGDKKTAARLEPIPEDGQRQYSWLNWSQRCDEVLTGFLNRCKSTAVDVPSSLWKEASTKLAKVKATHICSDLDDQTHSVQLVGEQQDVNAAAADIMVLIKELQAKADSDAQPTKEEIVMPPNELKIFTQCGIHRKMEQMFPDLKITIASFQGQMGLILEGTRKNVVEAELWMRRQMDGLNRMEFQTGRGKTAIIRDVSDKIHEIFRSKDINVACTISADGKIMIYGSSEKDTSQAKMYIDQEIEEDVIRINGPAVIAVLKSQDGSQLVAGINKNVFVKADINYHSGNIELAGFRHELKGTKKHILAFLKDTVKVKGTIRTNRSKVRMINTYNGQELTDFMAKHQRDQVIIQPQMSGHNVGFLVEGNEEGMDAASQFISQLVAGIKEKPYPVSKIAMVQLFRETEGKKFLESIERELECVIDVIGENENDDEQSEGARGIWGPDDEPVAVPTKFTYFGPNIVTTNEGIYVTLKKGSITDEKADVIVNTAGSDLNLDFGLVSRAILQAAGDALQQECDKAIAVRGKVPSGSFVETGAGKMTNCKKIFHCVIARYHSNASEKSLGTLVDSLLQQADIIKACSLAIPALGTGSLDYPADVTARVMYEAVAAFSSKHPTGVLKDIRFVVYDKDVKTIKGFEAEIERLTNVASGGAAPAFTRRKLRKSILTSAAAHRHSYSQTQKDMDGTLHSKIGENPVRLQICQGDLVKEKGSAIVNIVGEKLDLQGSLSGALLAKGGKTIRKQCDVLRKKNPTKLVYVTKAGKLQCDFIFHVITPKTTEEIKIIVTKTLLEAEGKQVQSISFPALGTGQQGRIAVCPSASAMLAAIGEFVCREKPRHTLLVRLVIFKPEMLPDFETALRQAEGRSYKKQASLLSRSSGRAKSFLPGAAAETQQETIPLHIFAMNDATIQRATDKIDRYQDEEFTSEDMPDSLGIIAKMNEEHHDELRNIEREYNVHIEYFKGHAKFLRVQGRTINVKDAIFSIQEWFTRMQVQETDKQRSEHLTKEVLWQYNTPTGVEDYEADINAIIEDAYQRKQPSVVLDLEDGWFTIDFRKMEEQSTAGAFSVNRVDLQQDATLPTSWIPMRKGEHFQLVKLAVGSKEYTDVEKRFRSSMGPKAPVNQIDEILRIQNKDLMMIYQARKAAMEARLDRTDIEKTLYHGTDEQTCDKINRFGFDRGFSGKNATVHGNGTYFAAEASFSARSFYAEPNASNTKHIYATKVLVGDFTTGAKGMVMPPNKPNNSDQLYDSVVDNVGKPSIYVIFNDAQAYPEHLIKYK</sequence>
<evidence type="ECO:0000256" key="3">
    <source>
        <dbReference type="ARBA" id="ARBA00022679"/>
    </source>
</evidence>
<dbReference type="GO" id="GO:0003714">
    <property type="term" value="F:transcription corepressor activity"/>
    <property type="evidence" value="ECO:0007669"/>
    <property type="project" value="TreeGrafter"/>
</dbReference>
<feature type="domain" description="Macro" evidence="9">
    <location>
        <begin position="1019"/>
        <end position="1206"/>
    </location>
</feature>
<evidence type="ECO:0000256" key="6">
    <source>
        <dbReference type="RuleBase" id="RU362114"/>
    </source>
</evidence>
<dbReference type="InterPro" id="IPR002589">
    <property type="entry name" value="Macro_dom"/>
</dbReference>
<dbReference type="InterPro" id="IPR052056">
    <property type="entry name" value="Mono-ARTD/PARP"/>
</dbReference>
<feature type="compositionally biased region" description="Basic and acidic residues" evidence="7">
    <location>
        <begin position="136"/>
        <end position="147"/>
    </location>
</feature>
<dbReference type="GeneID" id="119720204"/>
<evidence type="ECO:0000259" key="9">
    <source>
        <dbReference type="PROSITE" id="PS51154"/>
    </source>
</evidence>
<dbReference type="FunFam" id="3.90.228.10:FF:000008">
    <property type="entry name" value="Poly [ADP-ribose] polymerase"/>
    <property type="match status" value="1"/>
</dbReference>
<dbReference type="SUPFAM" id="SSF52949">
    <property type="entry name" value="Macro domain-like"/>
    <property type="match status" value="2"/>
</dbReference>
<evidence type="ECO:0000256" key="2">
    <source>
        <dbReference type="ARBA" id="ARBA00022676"/>
    </source>
</evidence>
<dbReference type="Pfam" id="PF23085">
    <property type="entry name" value="RRM_PARP14_3"/>
    <property type="match status" value="2"/>
</dbReference>
<evidence type="ECO:0000256" key="7">
    <source>
        <dbReference type="SAM" id="MobiDB-lite"/>
    </source>
</evidence>
<dbReference type="PROSITE" id="PS51154">
    <property type="entry name" value="MACRO"/>
    <property type="match status" value="2"/>
</dbReference>
<feature type="domain" description="Macro" evidence="9">
    <location>
        <begin position="1246"/>
        <end position="1422"/>
    </location>
</feature>
<dbReference type="SMART" id="SM00506">
    <property type="entry name" value="A1pp"/>
    <property type="match status" value="2"/>
</dbReference>
<feature type="domain" description="PARP catalytic" evidence="8">
    <location>
        <begin position="1637"/>
        <end position="1836"/>
    </location>
</feature>
<dbReference type="InterPro" id="IPR012317">
    <property type="entry name" value="Poly(ADP-ribose)pol_cat_dom"/>
</dbReference>
<feature type="compositionally biased region" description="Basic and acidic residues" evidence="7">
    <location>
        <begin position="240"/>
        <end position="260"/>
    </location>
</feature>
<keyword evidence="2 6" id="KW-0328">Glycosyltransferase</keyword>
<dbReference type="GO" id="GO:0010629">
    <property type="term" value="P:negative regulation of gene expression"/>
    <property type="evidence" value="ECO:0007669"/>
    <property type="project" value="TreeGrafter"/>
</dbReference>
<dbReference type="Pfam" id="PF00644">
    <property type="entry name" value="PARP"/>
    <property type="match status" value="1"/>
</dbReference>
<dbReference type="GO" id="GO:0003950">
    <property type="term" value="F:NAD+ poly-ADP-ribosyltransferase activity"/>
    <property type="evidence" value="ECO:0007669"/>
    <property type="project" value="UniProtKB-UniRule"/>
</dbReference>
<name>A0A913Z4Q3_PATMI</name>